<gene>
    <name evidence="1" type="ORF">H9853_09575</name>
</gene>
<dbReference type="Gene3D" id="3.40.50.20">
    <property type="match status" value="1"/>
</dbReference>
<evidence type="ECO:0000313" key="2">
    <source>
        <dbReference type="Proteomes" id="UP000824156"/>
    </source>
</evidence>
<name>A0A9D1W9T4_9SPHI</name>
<evidence type="ECO:0000313" key="1">
    <source>
        <dbReference type="EMBL" id="HIX55266.1"/>
    </source>
</evidence>
<sequence>MKEKSILITHATHPVIQRLYKSIGENFQSLFKGDSQDFPSLLEASGYQKLPDASHSSYPHLILDACLTLEVDYFLPLASAEVKALQGTEVMFAEYGIQVLMPDEPYLNAGSINVIPSKGDAVQLFEKGQSLSGAARLSEAQSGLFFLHEGKEWKAILL</sequence>
<dbReference type="Proteomes" id="UP000824156">
    <property type="component" value="Unassembled WGS sequence"/>
</dbReference>
<dbReference type="AlphaFoldDB" id="A0A9D1W9T4"/>
<comment type="caution">
    <text evidence="1">The sequence shown here is derived from an EMBL/GenBank/DDBJ whole genome shotgun (WGS) entry which is preliminary data.</text>
</comment>
<proteinExistence type="predicted"/>
<reference evidence="1" key="1">
    <citation type="journal article" date="2021" name="PeerJ">
        <title>Extensive microbial diversity within the chicken gut microbiome revealed by metagenomics and culture.</title>
        <authorList>
            <person name="Gilroy R."/>
            <person name="Ravi A."/>
            <person name="Getino M."/>
            <person name="Pursley I."/>
            <person name="Horton D.L."/>
            <person name="Alikhan N.F."/>
            <person name="Baker D."/>
            <person name="Gharbi K."/>
            <person name="Hall N."/>
            <person name="Watson M."/>
            <person name="Adriaenssens E.M."/>
            <person name="Foster-Nyarko E."/>
            <person name="Jarju S."/>
            <person name="Secka A."/>
            <person name="Antonio M."/>
            <person name="Oren A."/>
            <person name="Chaudhuri R.R."/>
            <person name="La Ragione R."/>
            <person name="Hildebrand F."/>
            <person name="Pallen M.J."/>
        </authorList>
    </citation>
    <scope>NUCLEOTIDE SEQUENCE</scope>
    <source>
        <strain evidence="1">1719</strain>
    </source>
</reference>
<organism evidence="1 2">
    <name type="scientific">Candidatus Sphingobacterium stercoripullorum</name>
    <dbReference type="NCBI Taxonomy" id="2838759"/>
    <lineage>
        <taxon>Bacteria</taxon>
        <taxon>Pseudomonadati</taxon>
        <taxon>Bacteroidota</taxon>
        <taxon>Sphingobacteriia</taxon>
        <taxon>Sphingobacteriales</taxon>
        <taxon>Sphingobacteriaceae</taxon>
        <taxon>Sphingobacterium</taxon>
    </lineage>
</organism>
<protein>
    <submittedName>
        <fullName evidence="1">Uncharacterized protein</fullName>
    </submittedName>
</protein>
<dbReference type="EMBL" id="DXEZ01000264">
    <property type="protein sequence ID" value="HIX55266.1"/>
    <property type="molecule type" value="Genomic_DNA"/>
</dbReference>
<accession>A0A9D1W9T4</accession>
<reference evidence="1" key="2">
    <citation type="submission" date="2021-04" db="EMBL/GenBank/DDBJ databases">
        <authorList>
            <person name="Gilroy R."/>
        </authorList>
    </citation>
    <scope>NUCLEOTIDE SEQUENCE</scope>
    <source>
        <strain evidence="1">1719</strain>
    </source>
</reference>